<keyword evidence="4 6" id="KW-0012">Acyltransferase</keyword>
<evidence type="ECO:0000313" key="8">
    <source>
        <dbReference type="EMBL" id="KAG9392372.1"/>
    </source>
</evidence>
<evidence type="ECO:0000256" key="1">
    <source>
        <dbReference type="ARBA" id="ARBA00004832"/>
    </source>
</evidence>
<dbReference type="Proteomes" id="UP000717585">
    <property type="component" value="Unassembled WGS sequence"/>
</dbReference>
<evidence type="ECO:0000256" key="4">
    <source>
        <dbReference type="ARBA" id="ARBA00023315"/>
    </source>
</evidence>
<proteinExistence type="inferred from homology"/>
<keyword evidence="9" id="KW-1185">Reference proteome</keyword>
<dbReference type="PANTHER" id="PTHR13355:SF11">
    <property type="entry name" value="GLUCOSAMINE 6-PHOSPHATE N-ACETYLTRANSFERASE"/>
    <property type="match status" value="1"/>
</dbReference>
<gene>
    <name evidence="8" type="ORF">J8273_5362</name>
</gene>
<reference evidence="8" key="1">
    <citation type="submission" date="2021-05" db="EMBL/GenBank/DDBJ databases">
        <title>A free-living protist that lacks canonical eukaryotic 1 DNA replication and segregation systems.</title>
        <authorList>
            <person name="Salas-Leiva D.E."/>
            <person name="Tromer E.C."/>
            <person name="Curtis B.A."/>
            <person name="Jerlstrom-Hultqvist J."/>
            <person name="Kolisko M."/>
            <person name="Yi Z."/>
            <person name="Salas-Leiva J.S."/>
            <person name="Gallot-Lavallee L."/>
            <person name="Kops G.J.P.L."/>
            <person name="Archibald J.M."/>
            <person name="Simpson A.G.B."/>
            <person name="Roger A.J."/>
        </authorList>
    </citation>
    <scope>NUCLEOTIDE SEQUENCE</scope>
    <source>
        <strain evidence="8">BICM</strain>
    </source>
</reference>
<dbReference type="GO" id="GO:0004343">
    <property type="term" value="F:glucosamine 6-phosphate N-acetyltransferase activity"/>
    <property type="evidence" value="ECO:0007669"/>
    <property type="project" value="UniProtKB-UniRule"/>
</dbReference>
<comment type="similarity">
    <text evidence="2 6">Belongs to the acetyltransferase family. GNA1 subfamily.</text>
</comment>
<organism evidence="8 9">
    <name type="scientific">Carpediemonas membranifera</name>
    <dbReference type="NCBI Taxonomy" id="201153"/>
    <lineage>
        <taxon>Eukaryota</taxon>
        <taxon>Metamonada</taxon>
        <taxon>Carpediemonas-like organisms</taxon>
        <taxon>Carpediemonas</taxon>
    </lineage>
</organism>
<evidence type="ECO:0000256" key="3">
    <source>
        <dbReference type="ARBA" id="ARBA00022679"/>
    </source>
</evidence>
<dbReference type="EMBL" id="JAHDYR010000038">
    <property type="protein sequence ID" value="KAG9392372.1"/>
    <property type="molecule type" value="Genomic_DNA"/>
</dbReference>
<sequence>MQTENSHFISETTRQFESAHFTYDFTQNLGTDLIIRMASQQDFYKDHTQLLAQLTDAPEMTFERYYHFLHWSETNPLHAVLVVESTITGKVVASGTIFAEPKLIRGGSLVGHIEDIVVDTAFRGRGLGKVIVKTLIEIGREMGCYKTILACSDKNVGFYERCGMNQREAEMAVYYKSFNASAAASILN</sequence>
<evidence type="ECO:0000256" key="5">
    <source>
        <dbReference type="ARBA" id="ARBA00048964"/>
    </source>
</evidence>
<dbReference type="UniPathway" id="UPA00113">
    <property type="reaction ID" value="UER00529"/>
</dbReference>
<keyword evidence="3 6" id="KW-0808">Transferase</keyword>
<protein>
    <recommendedName>
        <fullName evidence="6">Glucosamine 6-phosphate N-acetyltransferase</fullName>
        <ecNumber evidence="6">2.3.1.4</ecNumber>
    </recommendedName>
</protein>
<name>A0A8J6B3V2_9EUKA</name>
<dbReference type="GO" id="GO:0006048">
    <property type="term" value="P:UDP-N-acetylglucosamine biosynthetic process"/>
    <property type="evidence" value="ECO:0007669"/>
    <property type="project" value="UniProtKB-UniRule"/>
</dbReference>
<comment type="caution">
    <text evidence="8">The sequence shown here is derived from an EMBL/GenBank/DDBJ whole genome shotgun (WGS) entry which is preliminary data.</text>
</comment>
<evidence type="ECO:0000256" key="6">
    <source>
        <dbReference type="RuleBase" id="RU365086"/>
    </source>
</evidence>
<accession>A0A8J6B3V2</accession>
<evidence type="ECO:0000256" key="2">
    <source>
        <dbReference type="ARBA" id="ARBA00006048"/>
    </source>
</evidence>
<dbReference type="AlphaFoldDB" id="A0A8J6B3V2"/>
<dbReference type="InterPro" id="IPR016181">
    <property type="entry name" value="Acyl_CoA_acyltransferase"/>
</dbReference>
<dbReference type="FunFam" id="3.40.630.30:FF:000105">
    <property type="entry name" value="Glucosamine 6-phosphate N-acetyltransferase"/>
    <property type="match status" value="1"/>
</dbReference>
<dbReference type="PROSITE" id="PS51186">
    <property type="entry name" value="GNAT"/>
    <property type="match status" value="1"/>
</dbReference>
<feature type="domain" description="N-acetyltransferase" evidence="7">
    <location>
        <begin position="33"/>
        <end position="181"/>
    </location>
</feature>
<dbReference type="Pfam" id="PF00583">
    <property type="entry name" value="Acetyltransf_1"/>
    <property type="match status" value="1"/>
</dbReference>
<dbReference type="CDD" id="cd04301">
    <property type="entry name" value="NAT_SF"/>
    <property type="match status" value="1"/>
</dbReference>
<dbReference type="InterPro" id="IPR039143">
    <property type="entry name" value="GNPNAT1-like"/>
</dbReference>
<comment type="pathway">
    <text evidence="1 6">Nucleotide-sugar biosynthesis; UDP-N-acetyl-alpha-D-glucosamine biosynthesis; N-acetyl-alpha-D-glucosamine 1-phosphate from alpha-D-glucosamine 6-phosphate (route I): step 1/2.</text>
</comment>
<dbReference type="EC" id="2.3.1.4" evidence="6"/>
<evidence type="ECO:0000313" key="9">
    <source>
        <dbReference type="Proteomes" id="UP000717585"/>
    </source>
</evidence>
<dbReference type="InterPro" id="IPR000182">
    <property type="entry name" value="GNAT_dom"/>
</dbReference>
<evidence type="ECO:0000259" key="7">
    <source>
        <dbReference type="PROSITE" id="PS51186"/>
    </source>
</evidence>
<dbReference type="OrthoDB" id="10039976at2759"/>
<dbReference type="SUPFAM" id="SSF55729">
    <property type="entry name" value="Acyl-CoA N-acyltransferases (Nat)"/>
    <property type="match status" value="1"/>
</dbReference>
<comment type="catalytic activity">
    <reaction evidence="5 6">
        <text>D-glucosamine 6-phosphate + acetyl-CoA = N-acetyl-D-glucosamine 6-phosphate + CoA + H(+)</text>
        <dbReference type="Rhea" id="RHEA:10292"/>
        <dbReference type="ChEBI" id="CHEBI:15378"/>
        <dbReference type="ChEBI" id="CHEBI:57287"/>
        <dbReference type="ChEBI" id="CHEBI:57288"/>
        <dbReference type="ChEBI" id="CHEBI:57513"/>
        <dbReference type="ChEBI" id="CHEBI:58725"/>
        <dbReference type="EC" id="2.3.1.4"/>
    </reaction>
</comment>
<dbReference type="Gene3D" id="3.40.630.30">
    <property type="match status" value="1"/>
</dbReference>
<dbReference type="PANTHER" id="PTHR13355">
    <property type="entry name" value="GLUCOSAMINE 6-PHOSPHATE N-ACETYLTRANSFERASE"/>
    <property type="match status" value="1"/>
</dbReference>